<sequence>MASSSPSTLLTTNSRLVFSVTMMFIILFFLAICAYNSRVELGLLLPLKTTLHSKHAPNNVLQQQQQHSIPPLMPPSSPSHDVSHDSTSGIIRKKRNNNSLVRIEKDLAEARGAILRAIRMRKFTSEKEENFVPIGPVYRNPYAFHQSHLEMVKRFKVWTYREGEPPFFHEWPMKDIYGIEGQLMSELENDSSPFWAHRPEEAHAFMMPVSVAEIVHYLYRPLVSYSRGPLMRVVIDYTQTIVRKHPYWNRTNGADHFIASCHDWAPEISRKKLGKKLFKNIIRVLCNANNSEEFNPSKDVSIPEIKVPYHLSQLHPINNHHHGHNHKTILAFFAGGSHGSIRKKLLDHWKDKDKEVQVHEYLPRGADYKALMGQSMFCLCPSGYEVASPRIVESINAGCVPVIVSDYYELPFSDVLDWSKFSLHVPSEKIAEIKNILKGVSYKKYSKMQRRVLQVQTHFQLNRPAKPFDVLHMILHSIWLRRLNIRLAN</sequence>
<dbReference type="InterPro" id="IPR040911">
    <property type="entry name" value="Exostosin_GT47"/>
</dbReference>
<evidence type="ECO:0000256" key="1">
    <source>
        <dbReference type="ARBA" id="ARBA00004323"/>
    </source>
</evidence>
<dbReference type="InterPro" id="IPR004263">
    <property type="entry name" value="Exostosin"/>
</dbReference>
<keyword evidence="4" id="KW-0735">Signal-anchor</keyword>
<comment type="subcellular location">
    <subcellularLocation>
        <location evidence="1">Golgi apparatus membrane</location>
        <topology evidence="1">Single-pass type II membrane protein</topology>
    </subcellularLocation>
</comment>
<evidence type="ECO:0000256" key="7">
    <source>
        <dbReference type="SAM" id="Phobius"/>
    </source>
</evidence>
<feature type="domain" description="Exostosin GT47" evidence="8">
    <location>
        <begin position="153"/>
        <end position="438"/>
    </location>
</feature>
<keyword evidence="10" id="KW-1185">Reference proteome</keyword>
<dbReference type="Pfam" id="PF03016">
    <property type="entry name" value="Exostosin_GT47"/>
    <property type="match status" value="1"/>
</dbReference>
<dbReference type="EMBL" id="SDMP01000011">
    <property type="protein sequence ID" value="RYR30581.1"/>
    <property type="molecule type" value="Genomic_DNA"/>
</dbReference>
<dbReference type="SUPFAM" id="SSF53756">
    <property type="entry name" value="UDP-Glycosyltransferase/glycogen phosphorylase"/>
    <property type="match status" value="1"/>
</dbReference>
<reference evidence="9 10" key="1">
    <citation type="submission" date="2019-01" db="EMBL/GenBank/DDBJ databases">
        <title>Sequencing of cultivated peanut Arachis hypogaea provides insights into genome evolution and oil improvement.</title>
        <authorList>
            <person name="Chen X."/>
        </authorList>
    </citation>
    <scope>NUCLEOTIDE SEQUENCE [LARGE SCALE GENOMIC DNA]</scope>
    <source>
        <strain evidence="10">cv. Fuhuasheng</strain>
        <tissue evidence="9">Leaves</tissue>
    </source>
</reference>
<comment type="caution">
    <text evidence="9">The sequence shown here is derived from an EMBL/GenBank/DDBJ whole genome shotgun (WGS) entry which is preliminary data.</text>
</comment>
<dbReference type="GO" id="GO:0000139">
    <property type="term" value="C:Golgi membrane"/>
    <property type="evidence" value="ECO:0007669"/>
    <property type="project" value="UniProtKB-SubCell"/>
</dbReference>
<evidence type="ECO:0000256" key="6">
    <source>
        <dbReference type="SAM" id="MobiDB-lite"/>
    </source>
</evidence>
<evidence type="ECO:0000256" key="5">
    <source>
        <dbReference type="ARBA" id="ARBA00023034"/>
    </source>
</evidence>
<feature type="transmembrane region" description="Helical" evidence="7">
    <location>
        <begin position="16"/>
        <end position="35"/>
    </location>
</feature>
<dbReference type="Proteomes" id="UP000289738">
    <property type="component" value="Chromosome B01"/>
</dbReference>
<keyword evidence="3" id="KW-0328">Glycosyltransferase</keyword>
<evidence type="ECO:0000313" key="9">
    <source>
        <dbReference type="EMBL" id="RYR30581.1"/>
    </source>
</evidence>
<keyword evidence="3" id="KW-0808">Transferase</keyword>
<protein>
    <recommendedName>
        <fullName evidence="8">Exostosin GT47 domain-containing protein</fullName>
    </recommendedName>
</protein>
<keyword evidence="7" id="KW-1133">Transmembrane helix</keyword>
<dbReference type="PANTHER" id="PTHR11062">
    <property type="entry name" value="EXOSTOSIN HEPARAN SULFATE GLYCOSYLTRANSFERASE -RELATED"/>
    <property type="match status" value="1"/>
</dbReference>
<proteinExistence type="inferred from homology"/>
<evidence type="ECO:0000313" key="10">
    <source>
        <dbReference type="Proteomes" id="UP000289738"/>
    </source>
</evidence>
<dbReference type="PANTHER" id="PTHR11062:SF267">
    <property type="entry name" value="EXOSTOSIN FAMILY PROTEIN"/>
    <property type="match status" value="1"/>
</dbReference>
<gene>
    <name evidence="9" type="ORF">Ahy_B01g055328</name>
</gene>
<organism evidence="9 10">
    <name type="scientific">Arachis hypogaea</name>
    <name type="common">Peanut</name>
    <dbReference type="NCBI Taxonomy" id="3818"/>
    <lineage>
        <taxon>Eukaryota</taxon>
        <taxon>Viridiplantae</taxon>
        <taxon>Streptophyta</taxon>
        <taxon>Embryophyta</taxon>
        <taxon>Tracheophyta</taxon>
        <taxon>Spermatophyta</taxon>
        <taxon>Magnoliopsida</taxon>
        <taxon>eudicotyledons</taxon>
        <taxon>Gunneridae</taxon>
        <taxon>Pentapetalae</taxon>
        <taxon>rosids</taxon>
        <taxon>fabids</taxon>
        <taxon>Fabales</taxon>
        <taxon>Fabaceae</taxon>
        <taxon>Papilionoideae</taxon>
        <taxon>50 kb inversion clade</taxon>
        <taxon>dalbergioids sensu lato</taxon>
        <taxon>Dalbergieae</taxon>
        <taxon>Pterocarpus clade</taxon>
        <taxon>Arachis</taxon>
    </lineage>
</organism>
<keyword evidence="5" id="KW-0333">Golgi apparatus</keyword>
<feature type="region of interest" description="Disordered" evidence="6">
    <location>
        <begin position="61"/>
        <end position="88"/>
    </location>
</feature>
<evidence type="ECO:0000256" key="3">
    <source>
        <dbReference type="ARBA" id="ARBA00022676"/>
    </source>
</evidence>
<evidence type="ECO:0000256" key="2">
    <source>
        <dbReference type="ARBA" id="ARBA00010271"/>
    </source>
</evidence>
<dbReference type="Gene3D" id="3.40.50.2000">
    <property type="entry name" value="Glycogen Phosphorylase B"/>
    <property type="match status" value="1"/>
</dbReference>
<evidence type="ECO:0000256" key="4">
    <source>
        <dbReference type="ARBA" id="ARBA00022968"/>
    </source>
</evidence>
<keyword evidence="7" id="KW-0472">Membrane</keyword>
<dbReference type="AlphaFoldDB" id="A0A445AVZ4"/>
<accession>A0A445AVZ4</accession>
<dbReference type="STRING" id="3818.A0A445AVZ4"/>
<evidence type="ECO:0000259" key="8">
    <source>
        <dbReference type="Pfam" id="PF03016"/>
    </source>
</evidence>
<name>A0A445AVZ4_ARAHY</name>
<comment type="similarity">
    <text evidence="2">Belongs to the glycosyltransferase 47 family.</text>
</comment>
<keyword evidence="7" id="KW-0812">Transmembrane</keyword>
<dbReference type="GO" id="GO:0016757">
    <property type="term" value="F:glycosyltransferase activity"/>
    <property type="evidence" value="ECO:0007669"/>
    <property type="project" value="UniProtKB-KW"/>
</dbReference>